<keyword evidence="2" id="KW-0472">Membrane</keyword>
<reference evidence="3" key="1">
    <citation type="submission" date="2023-06" db="EMBL/GenBank/DDBJ databases">
        <title>Genome-scale phylogeny and comparative genomics of the fungal order Sordariales.</title>
        <authorList>
            <consortium name="Lawrence Berkeley National Laboratory"/>
            <person name="Hensen N."/>
            <person name="Bonometti L."/>
            <person name="Westerberg I."/>
            <person name="Brannstrom I.O."/>
            <person name="Guillou S."/>
            <person name="Cros-Aarteil S."/>
            <person name="Calhoun S."/>
            <person name="Haridas S."/>
            <person name="Kuo A."/>
            <person name="Mondo S."/>
            <person name="Pangilinan J."/>
            <person name="Riley R."/>
            <person name="Labutti K."/>
            <person name="Andreopoulos B."/>
            <person name="Lipzen A."/>
            <person name="Chen C."/>
            <person name="Yanf M."/>
            <person name="Daum C."/>
            <person name="Ng V."/>
            <person name="Clum A."/>
            <person name="Steindorff A."/>
            <person name="Ohm R."/>
            <person name="Martin F."/>
            <person name="Silar P."/>
            <person name="Natvig D."/>
            <person name="Lalanne C."/>
            <person name="Gautier V."/>
            <person name="Ament-Velasquez S.L."/>
            <person name="Kruys A."/>
            <person name="Hutchinson M.I."/>
            <person name="Powell A.J."/>
            <person name="Barry K."/>
            <person name="Miller A.N."/>
            <person name="Grigoriev I.V."/>
            <person name="Debuchy R."/>
            <person name="Gladieux P."/>
            <person name="Thoren M.H."/>
            <person name="Johannesson H."/>
        </authorList>
    </citation>
    <scope>NUCLEOTIDE SEQUENCE</scope>
    <source>
        <strain evidence="3">8032-3</strain>
    </source>
</reference>
<feature type="compositionally biased region" description="Low complexity" evidence="1">
    <location>
        <begin position="28"/>
        <end position="45"/>
    </location>
</feature>
<name>A0AAJ0C751_9PEZI</name>
<feature type="compositionally biased region" description="Polar residues" evidence="1">
    <location>
        <begin position="247"/>
        <end position="257"/>
    </location>
</feature>
<dbReference type="Proteomes" id="UP001244011">
    <property type="component" value="Unassembled WGS sequence"/>
</dbReference>
<feature type="transmembrane region" description="Helical" evidence="2">
    <location>
        <begin position="488"/>
        <end position="506"/>
    </location>
</feature>
<evidence type="ECO:0000313" key="3">
    <source>
        <dbReference type="EMBL" id="KAK1771380.1"/>
    </source>
</evidence>
<feature type="region of interest" description="Disordered" evidence="1">
    <location>
        <begin position="362"/>
        <end position="401"/>
    </location>
</feature>
<protein>
    <submittedName>
        <fullName evidence="3">Uncharacterized protein</fullName>
    </submittedName>
</protein>
<evidence type="ECO:0000256" key="2">
    <source>
        <dbReference type="SAM" id="Phobius"/>
    </source>
</evidence>
<feature type="region of interest" description="Disordered" evidence="1">
    <location>
        <begin position="231"/>
        <end position="265"/>
    </location>
</feature>
<dbReference type="GeneID" id="85309828"/>
<feature type="region of interest" description="Disordered" evidence="1">
    <location>
        <begin position="1"/>
        <end position="78"/>
    </location>
</feature>
<dbReference type="AlphaFoldDB" id="A0AAJ0C751"/>
<comment type="caution">
    <text evidence="3">The sequence shown here is derived from an EMBL/GenBank/DDBJ whole genome shotgun (WGS) entry which is preliminary data.</text>
</comment>
<evidence type="ECO:0000256" key="1">
    <source>
        <dbReference type="SAM" id="MobiDB-lite"/>
    </source>
</evidence>
<keyword evidence="2" id="KW-1133">Transmembrane helix</keyword>
<feature type="compositionally biased region" description="Low complexity" evidence="1">
    <location>
        <begin position="233"/>
        <end position="244"/>
    </location>
</feature>
<keyword evidence="2" id="KW-0812">Transmembrane</keyword>
<accession>A0AAJ0C751</accession>
<dbReference type="RefSeq" id="XP_060287593.1">
    <property type="nucleotide sequence ID" value="XM_060426641.1"/>
</dbReference>
<organism evidence="3 4">
    <name type="scientific">Phialemonium atrogriseum</name>
    <dbReference type="NCBI Taxonomy" id="1093897"/>
    <lineage>
        <taxon>Eukaryota</taxon>
        <taxon>Fungi</taxon>
        <taxon>Dikarya</taxon>
        <taxon>Ascomycota</taxon>
        <taxon>Pezizomycotina</taxon>
        <taxon>Sordariomycetes</taxon>
        <taxon>Sordariomycetidae</taxon>
        <taxon>Cephalothecales</taxon>
        <taxon>Cephalothecaceae</taxon>
        <taxon>Phialemonium</taxon>
    </lineage>
</organism>
<feature type="region of interest" description="Disordered" evidence="1">
    <location>
        <begin position="299"/>
        <end position="334"/>
    </location>
</feature>
<feature type="transmembrane region" description="Helical" evidence="2">
    <location>
        <begin position="461"/>
        <end position="482"/>
    </location>
</feature>
<evidence type="ECO:0000313" key="4">
    <source>
        <dbReference type="Proteomes" id="UP001244011"/>
    </source>
</evidence>
<sequence length="508" mass="54966">MSLPESFIGATPPGMEPSSLIHETENVATTSPSQPKTKTTASPATPLIPGRLRSNSENSSQNKDKRVENHSRELINEETQPSAVLRTWSVNNQIESLNFDVEVNSADDEWVDTLIEGLETISQDLGGRARAVAVRKETEAAESVCIRTTTTTGSVHNLPNRAQPLSTPHSDGMVAVVGDRPVTRTSTPPIPGSANWTSSGSDRPPARMTGDDFDLLASPPRLPQNFWPSIMSPTQQPTGRPTRPLGSATTSARQLTPTKDRSGRLCQRASGVSRAAVAPAQIDAFRTETEIIPLRRREGAPPATVSPLYMSTGRRNRSCSLPAAGSPTNQPRLEKSRINEVIARGAAKQAIVKYDAAAAKRAPVQRGGGTRASSVQPQGNKDWSTKSYAQDGEGGIDDRSRNRARMSGTVRFERARRSLVAARRALDVVGRFVRAYWVIVSPVFDPASPISLRFSRSQSTWMDCVVYLLALVFILSAVLVGAWAVKGFLVVSSILKALVRGFMLLLDL</sequence>
<feature type="compositionally biased region" description="Polar residues" evidence="1">
    <location>
        <begin position="371"/>
        <end position="388"/>
    </location>
</feature>
<keyword evidence="4" id="KW-1185">Reference proteome</keyword>
<feature type="region of interest" description="Disordered" evidence="1">
    <location>
        <begin position="181"/>
        <end position="207"/>
    </location>
</feature>
<proteinExistence type="predicted"/>
<feature type="compositionally biased region" description="Basic and acidic residues" evidence="1">
    <location>
        <begin position="62"/>
        <end position="75"/>
    </location>
</feature>
<dbReference type="EMBL" id="MU838998">
    <property type="protein sequence ID" value="KAK1771380.1"/>
    <property type="molecule type" value="Genomic_DNA"/>
</dbReference>
<gene>
    <name evidence="3" type="ORF">QBC33DRAFT_523535</name>
</gene>